<dbReference type="Pfam" id="PF12802">
    <property type="entry name" value="MarR_2"/>
    <property type="match status" value="1"/>
</dbReference>
<dbReference type="Gene3D" id="1.10.10.10">
    <property type="entry name" value="Winged helix-like DNA-binding domain superfamily/Winged helix DNA-binding domain"/>
    <property type="match status" value="1"/>
</dbReference>
<keyword evidence="4" id="KW-1185">Reference proteome</keyword>
<proteinExistence type="predicted"/>
<evidence type="ECO:0000256" key="1">
    <source>
        <dbReference type="SAM" id="MobiDB-lite"/>
    </source>
</evidence>
<dbReference type="InterPro" id="IPR036388">
    <property type="entry name" value="WH-like_DNA-bd_sf"/>
</dbReference>
<dbReference type="InterPro" id="IPR000835">
    <property type="entry name" value="HTH_MarR-typ"/>
</dbReference>
<protein>
    <submittedName>
        <fullName evidence="3">DNA-binding MarR family transcriptional regulator</fullName>
    </submittedName>
</protein>
<accession>A0ABS4VQ35</accession>
<organism evidence="3 4">
    <name type="scientific">Pseudonocardia parietis</name>
    <dbReference type="NCBI Taxonomy" id="570936"/>
    <lineage>
        <taxon>Bacteria</taxon>
        <taxon>Bacillati</taxon>
        <taxon>Actinomycetota</taxon>
        <taxon>Actinomycetes</taxon>
        <taxon>Pseudonocardiales</taxon>
        <taxon>Pseudonocardiaceae</taxon>
        <taxon>Pseudonocardia</taxon>
    </lineage>
</organism>
<dbReference type="PANTHER" id="PTHR33164:SF43">
    <property type="entry name" value="HTH-TYPE TRANSCRIPTIONAL REPRESSOR YETL"/>
    <property type="match status" value="1"/>
</dbReference>
<evidence type="ECO:0000313" key="4">
    <source>
        <dbReference type="Proteomes" id="UP001519295"/>
    </source>
</evidence>
<reference evidence="3 4" key="1">
    <citation type="submission" date="2021-03" db="EMBL/GenBank/DDBJ databases">
        <title>Sequencing the genomes of 1000 actinobacteria strains.</title>
        <authorList>
            <person name="Klenk H.-P."/>
        </authorList>
    </citation>
    <scope>NUCLEOTIDE SEQUENCE [LARGE SCALE GENOMIC DNA]</scope>
    <source>
        <strain evidence="3 4">DSM 45256</strain>
    </source>
</reference>
<dbReference type="RefSeq" id="WP_210025994.1">
    <property type="nucleotide sequence ID" value="NZ_JAGINU010000001.1"/>
</dbReference>
<dbReference type="SMART" id="SM00347">
    <property type="entry name" value="HTH_MARR"/>
    <property type="match status" value="1"/>
</dbReference>
<feature type="compositionally biased region" description="Pro residues" evidence="1">
    <location>
        <begin position="10"/>
        <end position="31"/>
    </location>
</feature>
<dbReference type="Proteomes" id="UP001519295">
    <property type="component" value="Unassembled WGS sequence"/>
</dbReference>
<keyword evidence="3" id="KW-0238">DNA-binding</keyword>
<evidence type="ECO:0000313" key="3">
    <source>
        <dbReference type="EMBL" id="MBP2366032.1"/>
    </source>
</evidence>
<gene>
    <name evidence="3" type="ORF">JOF36_001728</name>
</gene>
<dbReference type="GO" id="GO:0003677">
    <property type="term" value="F:DNA binding"/>
    <property type="evidence" value="ECO:0007669"/>
    <property type="project" value="UniProtKB-KW"/>
</dbReference>
<dbReference type="SUPFAM" id="SSF46785">
    <property type="entry name" value="Winged helix' DNA-binding domain"/>
    <property type="match status" value="1"/>
</dbReference>
<dbReference type="EMBL" id="JAGINU010000001">
    <property type="protein sequence ID" value="MBP2366032.1"/>
    <property type="molecule type" value="Genomic_DNA"/>
</dbReference>
<dbReference type="InterPro" id="IPR036390">
    <property type="entry name" value="WH_DNA-bd_sf"/>
</dbReference>
<name>A0ABS4VQ35_9PSEU</name>
<sequence length="194" mass="20619">MPDSAKSDPAPVPAAPPDPLLSPPRLVPEPQPGADAEPQGTTADLLVRAGAAVRAERRERLAPHGLPLTAVTVLDVLSRTGGLVQRELAARARIGPATLTPVLDGLEGEGLAARVTDPGDRRIRRVTITGAGRERLRAVRPAARGPWLPELPADHAEAIREYLIAVIALLEQDHHDEQSGGCEWGSPRSRSSTW</sequence>
<evidence type="ECO:0000259" key="2">
    <source>
        <dbReference type="PROSITE" id="PS50995"/>
    </source>
</evidence>
<comment type="caution">
    <text evidence="3">The sequence shown here is derived from an EMBL/GenBank/DDBJ whole genome shotgun (WGS) entry which is preliminary data.</text>
</comment>
<feature type="domain" description="HTH marR-type" evidence="2">
    <location>
        <begin position="39"/>
        <end position="172"/>
    </location>
</feature>
<dbReference type="PANTHER" id="PTHR33164">
    <property type="entry name" value="TRANSCRIPTIONAL REGULATOR, MARR FAMILY"/>
    <property type="match status" value="1"/>
</dbReference>
<feature type="region of interest" description="Disordered" evidence="1">
    <location>
        <begin position="1"/>
        <end position="41"/>
    </location>
</feature>
<dbReference type="InterPro" id="IPR039422">
    <property type="entry name" value="MarR/SlyA-like"/>
</dbReference>
<dbReference type="PROSITE" id="PS50995">
    <property type="entry name" value="HTH_MARR_2"/>
    <property type="match status" value="1"/>
</dbReference>